<dbReference type="EMBL" id="BK015396">
    <property type="protein sequence ID" value="DAE04875.1"/>
    <property type="molecule type" value="Genomic_DNA"/>
</dbReference>
<name>A0A8S5PEL0_9CAUD</name>
<proteinExistence type="predicted"/>
<reference evidence="1" key="1">
    <citation type="journal article" date="2021" name="Proc. Natl. Acad. Sci. U.S.A.">
        <title>A Catalog of Tens of Thousands of Viruses from Human Metagenomes Reveals Hidden Associations with Chronic Diseases.</title>
        <authorList>
            <person name="Tisza M.J."/>
            <person name="Buck C.B."/>
        </authorList>
    </citation>
    <scope>NUCLEOTIDE SEQUENCE</scope>
    <source>
        <strain evidence="1">CtPxx43</strain>
    </source>
</reference>
<evidence type="ECO:0000313" key="1">
    <source>
        <dbReference type="EMBL" id="DAE04875.1"/>
    </source>
</evidence>
<protein>
    <submittedName>
        <fullName evidence="1">Uncharacterized protein</fullName>
    </submittedName>
</protein>
<organism evidence="1">
    <name type="scientific">Siphoviridae sp. ctPxx43</name>
    <dbReference type="NCBI Taxonomy" id="2825489"/>
    <lineage>
        <taxon>Viruses</taxon>
        <taxon>Duplodnaviria</taxon>
        <taxon>Heunggongvirae</taxon>
        <taxon>Uroviricota</taxon>
        <taxon>Caudoviricetes</taxon>
    </lineage>
</organism>
<accession>A0A8S5PEL0</accession>
<sequence length="47" mass="5798">MPPVSYSFHDIRVKTSYISFISQKMYFYKRATMCYSSLKEIFYIRRN</sequence>